<dbReference type="AlphaFoldDB" id="A0A7L0QKI6"/>
<dbReference type="GO" id="GO:0006355">
    <property type="term" value="P:regulation of DNA-templated transcription"/>
    <property type="evidence" value="ECO:0007669"/>
    <property type="project" value="InterPro"/>
</dbReference>
<dbReference type="InterPro" id="IPR050169">
    <property type="entry name" value="Krueppel_C2H2_ZnF"/>
</dbReference>
<dbReference type="Gene3D" id="6.10.140.140">
    <property type="match status" value="1"/>
</dbReference>
<dbReference type="InterPro" id="IPR036051">
    <property type="entry name" value="KRAB_dom_sf"/>
</dbReference>
<protein>
    <submittedName>
        <fullName evidence="2">ZN250 protein</fullName>
    </submittedName>
</protein>
<gene>
    <name evidence="2" type="primary">Znf250_0</name>
    <name evidence="2" type="ORF">SETKIR_R11792</name>
</gene>
<dbReference type="SMART" id="SM00349">
    <property type="entry name" value="KRAB"/>
    <property type="match status" value="1"/>
</dbReference>
<feature type="non-terminal residue" evidence="2">
    <location>
        <position position="66"/>
    </location>
</feature>
<sequence length="66" mass="7790">PWQEPITFEDVAVLLSRAEWDMLTAEQQELYRKVMFDTYELLTSLGNSGPKPDILHRLERGEEPWI</sequence>
<dbReference type="InterPro" id="IPR001909">
    <property type="entry name" value="KRAB"/>
</dbReference>
<evidence type="ECO:0000313" key="3">
    <source>
        <dbReference type="Proteomes" id="UP000550059"/>
    </source>
</evidence>
<evidence type="ECO:0000259" key="1">
    <source>
        <dbReference type="PROSITE" id="PS50805"/>
    </source>
</evidence>
<dbReference type="Pfam" id="PF01352">
    <property type="entry name" value="KRAB"/>
    <property type="match status" value="1"/>
</dbReference>
<feature type="domain" description="KRAB" evidence="1">
    <location>
        <begin position="6"/>
        <end position="66"/>
    </location>
</feature>
<dbReference type="PROSITE" id="PS50805">
    <property type="entry name" value="KRAB"/>
    <property type="match status" value="1"/>
</dbReference>
<keyword evidence="3" id="KW-1185">Reference proteome</keyword>
<dbReference type="PANTHER" id="PTHR23232:SF163">
    <property type="entry name" value="ZINC FINGER PROTEIN 589"/>
    <property type="match status" value="1"/>
</dbReference>
<evidence type="ECO:0000313" key="2">
    <source>
        <dbReference type="EMBL" id="NXL17508.1"/>
    </source>
</evidence>
<accession>A0A7L0QKI6</accession>
<dbReference type="CDD" id="cd07765">
    <property type="entry name" value="KRAB_A-box"/>
    <property type="match status" value="1"/>
</dbReference>
<dbReference type="PANTHER" id="PTHR23232">
    <property type="entry name" value="KRAB DOMAIN C2H2 ZINC FINGER"/>
    <property type="match status" value="1"/>
</dbReference>
<dbReference type="Proteomes" id="UP000550059">
    <property type="component" value="Unassembled WGS sequence"/>
</dbReference>
<name>A0A7L0QKI6_SETKR</name>
<feature type="non-terminal residue" evidence="2">
    <location>
        <position position="1"/>
    </location>
</feature>
<organism evidence="2 3">
    <name type="scientific">Setophaga kirtlandii</name>
    <name type="common">Kirtland's warbler</name>
    <name type="synonym">Dendroica kirtlandii</name>
    <dbReference type="NCBI Taxonomy" id="298831"/>
    <lineage>
        <taxon>Eukaryota</taxon>
        <taxon>Metazoa</taxon>
        <taxon>Chordata</taxon>
        <taxon>Craniata</taxon>
        <taxon>Vertebrata</taxon>
        <taxon>Euteleostomi</taxon>
        <taxon>Archelosauria</taxon>
        <taxon>Archosauria</taxon>
        <taxon>Dinosauria</taxon>
        <taxon>Saurischia</taxon>
        <taxon>Theropoda</taxon>
        <taxon>Coelurosauria</taxon>
        <taxon>Aves</taxon>
        <taxon>Neognathae</taxon>
        <taxon>Neoaves</taxon>
        <taxon>Telluraves</taxon>
        <taxon>Australaves</taxon>
        <taxon>Passeriformes</taxon>
        <taxon>Passeroidea</taxon>
        <taxon>Parulidae</taxon>
        <taxon>Setophaga</taxon>
    </lineage>
</organism>
<dbReference type="SUPFAM" id="SSF109640">
    <property type="entry name" value="KRAB domain (Kruppel-associated box)"/>
    <property type="match status" value="1"/>
</dbReference>
<dbReference type="EMBL" id="VXAS01008518">
    <property type="protein sequence ID" value="NXL17508.1"/>
    <property type="molecule type" value="Genomic_DNA"/>
</dbReference>
<proteinExistence type="predicted"/>
<comment type="caution">
    <text evidence="2">The sequence shown here is derived from an EMBL/GenBank/DDBJ whole genome shotgun (WGS) entry which is preliminary data.</text>
</comment>
<reference evidence="2 3" key="1">
    <citation type="submission" date="2019-09" db="EMBL/GenBank/DDBJ databases">
        <title>Bird 10,000 Genomes (B10K) Project - Family phase.</title>
        <authorList>
            <person name="Zhang G."/>
        </authorList>
    </citation>
    <scope>NUCLEOTIDE SEQUENCE [LARGE SCALE GENOMIC DNA]</scope>
    <source>
        <strain evidence="2">B10K-DU-001-45</strain>
        <tissue evidence="2">Muscle</tissue>
    </source>
</reference>